<sequence>MGECGVPPSQREPPAMFGDGAATDRRFVKHVFDNVHGSITLDPVSSQNLAELEVYGHRTVSEVNLIFHKNFAASRSTGVIFFPDFAIYYKMQVAGPKAAGMNTNIYIFQVLHAWSIQELYTLDLSIPWVFIGSLGRQFVIFKPTKSHEQMSVQLVDYMVDQHHIDIDSDRLRKVKLHVHSLVKRNYVPLQHDPF</sequence>
<gene>
    <name evidence="1" type="ORF">B296_00003568</name>
</gene>
<dbReference type="AlphaFoldDB" id="A0A427AYL7"/>
<reference evidence="1 2" key="1">
    <citation type="journal article" date="2014" name="Agronomy (Basel)">
        <title>A Draft Genome Sequence for Ensete ventricosum, the Drought-Tolerant Tree Against Hunger.</title>
        <authorList>
            <person name="Harrison J."/>
            <person name="Moore K.A."/>
            <person name="Paszkiewicz K."/>
            <person name="Jones T."/>
            <person name="Grant M."/>
            <person name="Ambacheew D."/>
            <person name="Muzemil S."/>
            <person name="Studholme D.J."/>
        </authorList>
    </citation>
    <scope>NUCLEOTIDE SEQUENCE [LARGE SCALE GENOMIC DNA]</scope>
</reference>
<dbReference type="EMBL" id="AMZH03000928">
    <property type="protein sequence ID" value="RRT81362.1"/>
    <property type="molecule type" value="Genomic_DNA"/>
</dbReference>
<evidence type="ECO:0000313" key="1">
    <source>
        <dbReference type="EMBL" id="RRT81362.1"/>
    </source>
</evidence>
<accession>A0A427AYL7</accession>
<comment type="caution">
    <text evidence="1">The sequence shown here is derived from an EMBL/GenBank/DDBJ whole genome shotgun (WGS) entry which is preliminary data.</text>
</comment>
<proteinExistence type="predicted"/>
<evidence type="ECO:0000313" key="2">
    <source>
        <dbReference type="Proteomes" id="UP000287651"/>
    </source>
</evidence>
<dbReference type="Proteomes" id="UP000287651">
    <property type="component" value="Unassembled WGS sequence"/>
</dbReference>
<protein>
    <submittedName>
        <fullName evidence="1">Uncharacterized protein</fullName>
    </submittedName>
</protein>
<name>A0A427AYL7_ENSVE</name>
<organism evidence="1 2">
    <name type="scientific">Ensete ventricosum</name>
    <name type="common">Abyssinian banana</name>
    <name type="synonym">Musa ensete</name>
    <dbReference type="NCBI Taxonomy" id="4639"/>
    <lineage>
        <taxon>Eukaryota</taxon>
        <taxon>Viridiplantae</taxon>
        <taxon>Streptophyta</taxon>
        <taxon>Embryophyta</taxon>
        <taxon>Tracheophyta</taxon>
        <taxon>Spermatophyta</taxon>
        <taxon>Magnoliopsida</taxon>
        <taxon>Liliopsida</taxon>
        <taxon>Zingiberales</taxon>
        <taxon>Musaceae</taxon>
        <taxon>Ensete</taxon>
    </lineage>
</organism>